<comment type="caution">
    <text evidence="1">The sequence shown here is derived from an EMBL/GenBank/DDBJ whole genome shotgun (WGS) entry which is preliminary data.</text>
</comment>
<evidence type="ECO:0000313" key="1">
    <source>
        <dbReference type="EMBL" id="KAH7855566.1"/>
    </source>
</evidence>
<name>A0ACB7YPL1_9ERIC</name>
<proteinExistence type="predicted"/>
<gene>
    <name evidence="1" type="ORF">Vadar_026308</name>
</gene>
<dbReference type="Proteomes" id="UP000828048">
    <property type="component" value="Chromosome 11"/>
</dbReference>
<evidence type="ECO:0000313" key="2">
    <source>
        <dbReference type="Proteomes" id="UP000828048"/>
    </source>
</evidence>
<organism evidence="1 2">
    <name type="scientific">Vaccinium darrowii</name>
    <dbReference type="NCBI Taxonomy" id="229202"/>
    <lineage>
        <taxon>Eukaryota</taxon>
        <taxon>Viridiplantae</taxon>
        <taxon>Streptophyta</taxon>
        <taxon>Embryophyta</taxon>
        <taxon>Tracheophyta</taxon>
        <taxon>Spermatophyta</taxon>
        <taxon>Magnoliopsida</taxon>
        <taxon>eudicotyledons</taxon>
        <taxon>Gunneridae</taxon>
        <taxon>Pentapetalae</taxon>
        <taxon>asterids</taxon>
        <taxon>Ericales</taxon>
        <taxon>Ericaceae</taxon>
        <taxon>Vaccinioideae</taxon>
        <taxon>Vaccinieae</taxon>
        <taxon>Vaccinium</taxon>
    </lineage>
</organism>
<reference evidence="1 2" key="1">
    <citation type="journal article" date="2021" name="Hortic Res">
        <title>High-quality reference genome and annotation aids understanding of berry development for evergreen blueberry (Vaccinium darrowii).</title>
        <authorList>
            <person name="Yu J."/>
            <person name="Hulse-Kemp A.M."/>
            <person name="Babiker E."/>
            <person name="Staton M."/>
        </authorList>
    </citation>
    <scope>NUCLEOTIDE SEQUENCE [LARGE SCALE GENOMIC DNA]</scope>
    <source>
        <strain evidence="2">cv. NJ 8807/NJ 8810</strain>
        <tissue evidence="1">Young leaf</tissue>
    </source>
</reference>
<protein>
    <submittedName>
        <fullName evidence="1">Uncharacterized protein</fullName>
    </submittedName>
</protein>
<sequence length="132" mass="13818">MGMVWKEPSGSGDASGNSSEELSSSSSSAQQGGGVRRFPTAAQPEIMRAADKDDQYASFVYDAFRHLFGTRVAVAYQSELETSGLVKQNEGSACSDGNDVYSGLEDLDICAELCGGGSSMSGRQTTRLGADI</sequence>
<keyword evidence="2" id="KW-1185">Reference proteome</keyword>
<dbReference type="EMBL" id="CM037161">
    <property type="protein sequence ID" value="KAH7855566.1"/>
    <property type="molecule type" value="Genomic_DNA"/>
</dbReference>
<accession>A0ACB7YPL1</accession>